<dbReference type="FunFam" id="3.40.50.300:FF:000287">
    <property type="entry name" value="Multidrug ABC transporter ATP-binding protein"/>
    <property type="match status" value="1"/>
</dbReference>
<sequence>MKKDSPHLNRFYYPLDQAVEKPFNWKQMWRLLVYLKPYAKTLMPAAIVAMLVSTIVRLVVPVIIGTWVIDRAIADQNVSLLTYLIIGISVLYILSYVANTFRIRWVNILGQRVIHDLRKSLFSHVQRLSHNFFDKRSAGSILVRILNDVNSLQELFTNGIINLLMDVVMLSGIIVILFALSPPLALAVLIILPIMFFISTKLRRKIRRTWQDVRIQKSRLNSHLNESMQGIRITQSFSQEKENTEFFNGVNTDNYEKERIAMKKSAYFGPFVEMSNAIGTVILISYGAHLIITGNIEIGVFVSFAFYLGMFWEPISRLGQIYNQLLVAMASSERIFEFLDEQPNVEEKKHAKAFHDMKGHIVFDKVQFSYDEDRVALHEISLEMKQGQTVALVGHTGSGKSTIANLISRFYDPTEGTVKIDGHDLRDMRLDSLRTNISVVLQDTFIFSGTIMENIRFGRPEATDEEVIEAAKVVGADDFIKRLSNGYQTEVEERGNILSAGERQLLSFARALLADPRILILDEATASIDTETEVKIQQALRKLLEGRTAIMIAHRLSTIREADNIIVLEHGRILEQGSHDELMKQKGEYYDLVKSQFEMLDAL</sequence>
<dbReference type="GO" id="GO:0005524">
    <property type="term" value="F:ATP binding"/>
    <property type="evidence" value="ECO:0007669"/>
    <property type="project" value="UniProtKB-KW"/>
</dbReference>
<feature type="domain" description="ABC transmembrane type-1" evidence="10">
    <location>
        <begin position="45"/>
        <end position="325"/>
    </location>
</feature>
<dbReference type="Gene3D" id="1.20.1560.10">
    <property type="entry name" value="ABC transporter type 1, transmembrane domain"/>
    <property type="match status" value="1"/>
</dbReference>
<dbReference type="SUPFAM" id="SSF90123">
    <property type="entry name" value="ABC transporter transmembrane region"/>
    <property type="match status" value="1"/>
</dbReference>
<evidence type="ECO:0000313" key="12">
    <source>
        <dbReference type="Proteomes" id="UP000435187"/>
    </source>
</evidence>
<dbReference type="RefSeq" id="WP_153835407.1">
    <property type="nucleotide sequence ID" value="NZ_JBHUMW010000030.1"/>
</dbReference>
<feature type="transmembrane region" description="Helical" evidence="8">
    <location>
        <begin position="80"/>
        <end position="98"/>
    </location>
</feature>
<dbReference type="GO" id="GO:0015421">
    <property type="term" value="F:ABC-type oligopeptide transporter activity"/>
    <property type="evidence" value="ECO:0007669"/>
    <property type="project" value="TreeGrafter"/>
</dbReference>
<evidence type="ECO:0000256" key="1">
    <source>
        <dbReference type="ARBA" id="ARBA00004651"/>
    </source>
</evidence>
<proteinExistence type="predicted"/>
<accession>A0A6N7R0S0</accession>
<evidence type="ECO:0000256" key="6">
    <source>
        <dbReference type="ARBA" id="ARBA00022989"/>
    </source>
</evidence>
<dbReference type="Gene3D" id="3.40.50.300">
    <property type="entry name" value="P-loop containing nucleotide triphosphate hydrolases"/>
    <property type="match status" value="1"/>
</dbReference>
<dbReference type="AlphaFoldDB" id="A0A6N7R0S0"/>
<gene>
    <name evidence="11" type="ORF">GH885_10040</name>
</gene>
<evidence type="ECO:0000259" key="9">
    <source>
        <dbReference type="PROSITE" id="PS50893"/>
    </source>
</evidence>
<keyword evidence="6 8" id="KW-1133">Transmembrane helix</keyword>
<dbReference type="EMBL" id="WJEE01000019">
    <property type="protein sequence ID" value="MRI66670.1"/>
    <property type="molecule type" value="Genomic_DNA"/>
</dbReference>
<dbReference type="InterPro" id="IPR017871">
    <property type="entry name" value="ABC_transporter-like_CS"/>
</dbReference>
<evidence type="ECO:0000256" key="4">
    <source>
        <dbReference type="ARBA" id="ARBA00022741"/>
    </source>
</evidence>
<evidence type="ECO:0000256" key="3">
    <source>
        <dbReference type="ARBA" id="ARBA00022692"/>
    </source>
</evidence>
<comment type="subcellular location">
    <subcellularLocation>
        <location evidence="1">Cell membrane</location>
        <topology evidence="1">Multi-pass membrane protein</topology>
    </subcellularLocation>
</comment>
<dbReference type="InterPro" id="IPR003439">
    <property type="entry name" value="ABC_transporter-like_ATP-bd"/>
</dbReference>
<keyword evidence="2" id="KW-0813">Transport</keyword>
<feature type="transmembrane region" description="Helical" evidence="8">
    <location>
        <begin position="45"/>
        <end position="68"/>
    </location>
</feature>
<feature type="transmembrane region" description="Helical" evidence="8">
    <location>
        <begin position="160"/>
        <end position="178"/>
    </location>
</feature>
<keyword evidence="12" id="KW-1185">Reference proteome</keyword>
<protein>
    <submittedName>
        <fullName evidence="11">ATP-binding cassette domain-containing protein</fullName>
    </submittedName>
</protein>
<evidence type="ECO:0000256" key="2">
    <source>
        <dbReference type="ARBA" id="ARBA00022448"/>
    </source>
</evidence>
<dbReference type="GO" id="GO:0005886">
    <property type="term" value="C:plasma membrane"/>
    <property type="evidence" value="ECO:0007669"/>
    <property type="project" value="UniProtKB-SubCell"/>
</dbReference>
<dbReference type="GO" id="GO:0016887">
    <property type="term" value="F:ATP hydrolysis activity"/>
    <property type="evidence" value="ECO:0007669"/>
    <property type="project" value="InterPro"/>
</dbReference>
<organism evidence="11 12">
    <name type="scientific">Gracilibacillus thailandensis</name>
    <dbReference type="NCBI Taxonomy" id="563735"/>
    <lineage>
        <taxon>Bacteria</taxon>
        <taxon>Bacillati</taxon>
        <taxon>Bacillota</taxon>
        <taxon>Bacilli</taxon>
        <taxon>Bacillales</taxon>
        <taxon>Bacillaceae</taxon>
        <taxon>Gracilibacillus</taxon>
    </lineage>
</organism>
<evidence type="ECO:0000256" key="5">
    <source>
        <dbReference type="ARBA" id="ARBA00022840"/>
    </source>
</evidence>
<dbReference type="InterPro" id="IPR011527">
    <property type="entry name" value="ABC1_TM_dom"/>
</dbReference>
<keyword evidence="4" id="KW-0547">Nucleotide-binding</keyword>
<dbReference type="Pfam" id="PF00005">
    <property type="entry name" value="ABC_tran"/>
    <property type="match status" value="1"/>
</dbReference>
<dbReference type="PROSITE" id="PS50893">
    <property type="entry name" value="ABC_TRANSPORTER_2"/>
    <property type="match status" value="1"/>
</dbReference>
<dbReference type="SMART" id="SM00382">
    <property type="entry name" value="AAA"/>
    <property type="match status" value="1"/>
</dbReference>
<feature type="domain" description="ABC transporter" evidence="9">
    <location>
        <begin position="361"/>
        <end position="595"/>
    </location>
</feature>
<dbReference type="InterPro" id="IPR027417">
    <property type="entry name" value="P-loop_NTPase"/>
</dbReference>
<keyword evidence="7 8" id="KW-0472">Membrane</keyword>
<dbReference type="PROSITE" id="PS50929">
    <property type="entry name" value="ABC_TM1F"/>
    <property type="match status" value="1"/>
</dbReference>
<comment type="caution">
    <text evidence="11">The sequence shown here is derived from an EMBL/GenBank/DDBJ whole genome shotgun (WGS) entry which is preliminary data.</text>
</comment>
<feature type="transmembrane region" description="Helical" evidence="8">
    <location>
        <begin position="292"/>
        <end position="312"/>
    </location>
</feature>
<dbReference type="PROSITE" id="PS00211">
    <property type="entry name" value="ABC_TRANSPORTER_1"/>
    <property type="match status" value="1"/>
</dbReference>
<dbReference type="PANTHER" id="PTHR43394">
    <property type="entry name" value="ATP-DEPENDENT PERMEASE MDL1, MITOCHONDRIAL"/>
    <property type="match status" value="1"/>
</dbReference>
<dbReference type="InterPro" id="IPR003593">
    <property type="entry name" value="AAA+_ATPase"/>
</dbReference>
<feature type="transmembrane region" description="Helical" evidence="8">
    <location>
        <begin position="184"/>
        <end position="202"/>
    </location>
</feature>
<dbReference type="Pfam" id="PF00664">
    <property type="entry name" value="ABC_membrane"/>
    <property type="match status" value="1"/>
</dbReference>
<name>A0A6N7R0S0_9BACI</name>
<dbReference type="InterPro" id="IPR036640">
    <property type="entry name" value="ABC1_TM_sf"/>
</dbReference>
<dbReference type="InterPro" id="IPR039421">
    <property type="entry name" value="Type_1_exporter"/>
</dbReference>
<dbReference type="PANTHER" id="PTHR43394:SF1">
    <property type="entry name" value="ATP-BINDING CASSETTE SUB-FAMILY B MEMBER 10, MITOCHONDRIAL"/>
    <property type="match status" value="1"/>
</dbReference>
<dbReference type="CDD" id="cd18545">
    <property type="entry name" value="ABC_6TM_YknV_like"/>
    <property type="match status" value="1"/>
</dbReference>
<keyword evidence="3 8" id="KW-0812">Transmembrane</keyword>
<dbReference type="Proteomes" id="UP000435187">
    <property type="component" value="Unassembled WGS sequence"/>
</dbReference>
<dbReference type="CDD" id="cd03254">
    <property type="entry name" value="ABCC_Glucan_exporter_like"/>
    <property type="match status" value="1"/>
</dbReference>
<evidence type="ECO:0000259" key="10">
    <source>
        <dbReference type="PROSITE" id="PS50929"/>
    </source>
</evidence>
<keyword evidence="5 11" id="KW-0067">ATP-binding</keyword>
<dbReference type="SUPFAM" id="SSF52540">
    <property type="entry name" value="P-loop containing nucleoside triphosphate hydrolases"/>
    <property type="match status" value="1"/>
</dbReference>
<evidence type="ECO:0000256" key="8">
    <source>
        <dbReference type="SAM" id="Phobius"/>
    </source>
</evidence>
<evidence type="ECO:0000256" key="7">
    <source>
        <dbReference type="ARBA" id="ARBA00023136"/>
    </source>
</evidence>
<evidence type="ECO:0000313" key="11">
    <source>
        <dbReference type="EMBL" id="MRI66670.1"/>
    </source>
</evidence>
<reference evidence="11 12" key="1">
    <citation type="submission" date="2019-10" db="EMBL/GenBank/DDBJ databases">
        <title>Gracilibacillus salitolerans sp. nov., a moderate halophile isolated from a saline soil in northwest China.</title>
        <authorList>
            <person name="Gan L."/>
        </authorList>
    </citation>
    <scope>NUCLEOTIDE SEQUENCE [LARGE SCALE GENOMIC DNA]</scope>
    <source>
        <strain evidence="11 12">TP2-8</strain>
    </source>
</reference>